<keyword evidence="3" id="KW-1185">Reference proteome</keyword>
<proteinExistence type="predicted"/>
<dbReference type="Pfam" id="PF00239">
    <property type="entry name" value="Resolvase"/>
    <property type="match status" value="1"/>
</dbReference>
<accession>A0A512DZI6</accession>
<dbReference type="PROSITE" id="PS51736">
    <property type="entry name" value="RECOMBINASES_3"/>
    <property type="match status" value="1"/>
</dbReference>
<dbReference type="AlphaFoldDB" id="A0A512DZI6"/>
<dbReference type="InterPro" id="IPR050639">
    <property type="entry name" value="SSR_resolvase"/>
</dbReference>
<evidence type="ECO:0000259" key="1">
    <source>
        <dbReference type="PROSITE" id="PS51736"/>
    </source>
</evidence>
<comment type="caution">
    <text evidence="2">The sequence shown here is derived from an EMBL/GenBank/DDBJ whole genome shotgun (WGS) entry which is preliminary data.</text>
</comment>
<dbReference type="SUPFAM" id="SSF53041">
    <property type="entry name" value="Resolvase-like"/>
    <property type="match status" value="1"/>
</dbReference>
<dbReference type="Gene3D" id="3.40.50.1390">
    <property type="entry name" value="Resolvase, N-terminal catalytic domain"/>
    <property type="match status" value="1"/>
</dbReference>
<dbReference type="InterPro" id="IPR036162">
    <property type="entry name" value="Resolvase-like_N_sf"/>
</dbReference>
<dbReference type="CDD" id="cd00338">
    <property type="entry name" value="Ser_Recombinase"/>
    <property type="match status" value="1"/>
</dbReference>
<evidence type="ECO:0000313" key="3">
    <source>
        <dbReference type="Proteomes" id="UP000321523"/>
    </source>
</evidence>
<sequence length="195" mass="21933">MSQITPDHLARGAYVYVRQSTPDQLLHNPESRRRQYALAERARQLGWTEVVVIDDDLGRSGGGVSRPGFERLLLAICEGRVGAVLAVEASRLARNGRDWHTLLEFCALVDCLLIDEEGQYDARLANDRLVLGMKGTLSEMELSILRQRSLEALRQKAKRGELFLTVAVGYVKTRHDRIDLDPDLRVRSGHRSGTQ</sequence>
<reference evidence="2 3" key="1">
    <citation type="submission" date="2019-07" db="EMBL/GenBank/DDBJ databases">
        <title>Whole genome shotgun sequence of Skermanella aerolata NBRC 106429.</title>
        <authorList>
            <person name="Hosoyama A."/>
            <person name="Uohara A."/>
            <person name="Ohji S."/>
            <person name="Ichikawa N."/>
        </authorList>
    </citation>
    <scope>NUCLEOTIDE SEQUENCE [LARGE SCALE GENOMIC DNA]</scope>
    <source>
        <strain evidence="2 3">NBRC 106429</strain>
    </source>
</reference>
<feature type="domain" description="Resolvase/invertase-type recombinase catalytic" evidence="1">
    <location>
        <begin position="12"/>
        <end position="160"/>
    </location>
</feature>
<evidence type="ECO:0000313" key="2">
    <source>
        <dbReference type="EMBL" id="GEO41852.1"/>
    </source>
</evidence>
<dbReference type="Proteomes" id="UP000321523">
    <property type="component" value="Unassembled WGS sequence"/>
</dbReference>
<dbReference type="RefSeq" id="WP_084721400.1">
    <property type="nucleotide sequence ID" value="NZ_BJYZ01000032.1"/>
</dbReference>
<dbReference type="InterPro" id="IPR006119">
    <property type="entry name" value="Resolv_N"/>
</dbReference>
<dbReference type="GO" id="GO:0003677">
    <property type="term" value="F:DNA binding"/>
    <property type="evidence" value="ECO:0007669"/>
    <property type="project" value="InterPro"/>
</dbReference>
<organism evidence="2 3">
    <name type="scientific">Skermanella aerolata</name>
    <dbReference type="NCBI Taxonomy" id="393310"/>
    <lineage>
        <taxon>Bacteria</taxon>
        <taxon>Pseudomonadati</taxon>
        <taxon>Pseudomonadota</taxon>
        <taxon>Alphaproteobacteria</taxon>
        <taxon>Rhodospirillales</taxon>
        <taxon>Azospirillaceae</taxon>
        <taxon>Skermanella</taxon>
    </lineage>
</organism>
<dbReference type="PANTHER" id="PTHR30461">
    <property type="entry name" value="DNA-INVERTASE FROM LAMBDOID PROPHAGE"/>
    <property type="match status" value="1"/>
</dbReference>
<gene>
    <name evidence="2" type="ORF">SAE02_60000</name>
</gene>
<protein>
    <recommendedName>
        <fullName evidence="1">Resolvase/invertase-type recombinase catalytic domain-containing protein</fullName>
    </recommendedName>
</protein>
<dbReference type="SMART" id="SM00857">
    <property type="entry name" value="Resolvase"/>
    <property type="match status" value="1"/>
</dbReference>
<name>A0A512DZI6_9PROT</name>
<dbReference type="GO" id="GO:0000150">
    <property type="term" value="F:DNA strand exchange activity"/>
    <property type="evidence" value="ECO:0007669"/>
    <property type="project" value="InterPro"/>
</dbReference>
<dbReference type="EMBL" id="BJYZ01000032">
    <property type="protein sequence ID" value="GEO41852.1"/>
    <property type="molecule type" value="Genomic_DNA"/>
</dbReference>
<dbReference type="PANTHER" id="PTHR30461:SF23">
    <property type="entry name" value="DNA RECOMBINASE-RELATED"/>
    <property type="match status" value="1"/>
</dbReference>